<evidence type="ECO:0000259" key="1">
    <source>
        <dbReference type="Pfam" id="PF00425"/>
    </source>
</evidence>
<dbReference type="InterPro" id="IPR005801">
    <property type="entry name" value="ADC_synthase"/>
</dbReference>
<dbReference type="OrthoDB" id="9806579at2"/>
<dbReference type="AlphaFoldDB" id="C0VYW4"/>
<dbReference type="Gene3D" id="3.60.120.10">
    <property type="entry name" value="Anthranilate synthase"/>
    <property type="match status" value="1"/>
</dbReference>
<dbReference type="STRING" id="525245.HMPREF0044_0354"/>
<dbReference type="Proteomes" id="UP000010301">
    <property type="component" value="Unassembled WGS sequence"/>
</dbReference>
<dbReference type="HOGENOM" id="CLU_006493_8_5_11"/>
<organism evidence="2 3">
    <name type="scientific">Gleimia coleocanis DSM 15436</name>
    <dbReference type="NCBI Taxonomy" id="525245"/>
    <lineage>
        <taxon>Bacteria</taxon>
        <taxon>Bacillati</taxon>
        <taxon>Actinomycetota</taxon>
        <taxon>Actinomycetes</taxon>
        <taxon>Actinomycetales</taxon>
        <taxon>Actinomycetaceae</taxon>
        <taxon>Gleimia</taxon>
    </lineage>
</organism>
<feature type="domain" description="Chorismate-utilising enzyme C-terminal" evidence="1">
    <location>
        <begin position="159"/>
        <end position="407"/>
    </location>
</feature>
<dbReference type="InterPro" id="IPR015890">
    <property type="entry name" value="Chorismate_C"/>
</dbReference>
<dbReference type="SUPFAM" id="SSF56322">
    <property type="entry name" value="ADC synthase"/>
    <property type="match status" value="1"/>
</dbReference>
<name>C0VYW4_9ACTO</name>
<proteinExistence type="predicted"/>
<dbReference type="RefSeq" id="WP_006547351.1">
    <property type="nucleotide sequence ID" value="NZ_DS999545.1"/>
</dbReference>
<reference evidence="2 3" key="1">
    <citation type="submission" date="2009-01" db="EMBL/GenBank/DDBJ databases">
        <authorList>
            <person name="Qin X."/>
            <person name="Bachman B."/>
            <person name="Battles P."/>
            <person name="Bell A."/>
            <person name="Bess C."/>
            <person name="Bickham C."/>
            <person name="Chaboub L."/>
            <person name="Chen D."/>
            <person name="Coyle M."/>
            <person name="Deiros D.R."/>
            <person name="Dinh H."/>
            <person name="Forbes L."/>
            <person name="Fowler G."/>
            <person name="Francisco L."/>
            <person name="Fu Q."/>
            <person name="Gubbala S."/>
            <person name="Hale W."/>
            <person name="Han Y."/>
            <person name="Hemphill L."/>
            <person name="Highlander S.K."/>
            <person name="Hirani K."/>
            <person name="Hogues M."/>
            <person name="Jackson L."/>
            <person name="Jakkamsetti A."/>
            <person name="Javaid M."/>
            <person name="Jiang H."/>
            <person name="Korchina V."/>
            <person name="Kovar C."/>
            <person name="Lara F."/>
            <person name="Lee S."/>
            <person name="Mata R."/>
            <person name="Mathew T."/>
            <person name="Moen C."/>
            <person name="Morales K."/>
            <person name="Munidasa M."/>
            <person name="Nazareth L."/>
            <person name="Ngo R."/>
            <person name="Nguyen L."/>
            <person name="Okwuonu G."/>
            <person name="Ongeri F."/>
            <person name="Patil S."/>
            <person name="Petrosino J."/>
            <person name="Pham C."/>
            <person name="Pham P."/>
            <person name="Pu L.-L."/>
            <person name="Puazo M."/>
            <person name="Raj R."/>
            <person name="Reid J."/>
            <person name="Rouhana J."/>
            <person name="Saada N."/>
            <person name="Shang Y."/>
            <person name="Simmons D."/>
            <person name="Thornton R."/>
            <person name="Warren J."/>
            <person name="Weissenberger G."/>
            <person name="Zhang J."/>
            <person name="Zhang L."/>
            <person name="Zhou C."/>
            <person name="Zhu D."/>
            <person name="Muzny D."/>
            <person name="Worley K."/>
            <person name="Gibbs R."/>
        </authorList>
    </citation>
    <scope>NUCLEOTIDE SEQUENCE [LARGE SCALE GENOMIC DNA]</scope>
    <source>
        <strain evidence="2 3">DSM 15436</strain>
    </source>
</reference>
<evidence type="ECO:0000313" key="2">
    <source>
        <dbReference type="EMBL" id="EEH64617.1"/>
    </source>
</evidence>
<keyword evidence="3" id="KW-1185">Reference proteome</keyword>
<dbReference type="PANTHER" id="PTHR42839">
    <property type="entry name" value="ISOCHORISMATE SYNTHASE ENTC"/>
    <property type="match status" value="1"/>
</dbReference>
<evidence type="ECO:0000313" key="3">
    <source>
        <dbReference type="Proteomes" id="UP000010301"/>
    </source>
</evidence>
<protein>
    <submittedName>
        <fullName evidence="2">Isochorismate synthase</fullName>
        <ecNumber evidence="2">5.4.4.2</ecNumber>
    </submittedName>
</protein>
<dbReference type="EMBL" id="ACFG01000004">
    <property type="protein sequence ID" value="EEH64617.1"/>
    <property type="molecule type" value="Genomic_DNA"/>
</dbReference>
<dbReference type="PANTHER" id="PTHR42839:SF2">
    <property type="entry name" value="ISOCHORISMATE SYNTHASE ENTC"/>
    <property type="match status" value="1"/>
</dbReference>
<accession>C0VYW4</accession>
<dbReference type="GO" id="GO:0008909">
    <property type="term" value="F:isochorismate synthase activity"/>
    <property type="evidence" value="ECO:0007669"/>
    <property type="project" value="UniProtKB-EC"/>
</dbReference>
<comment type="caution">
    <text evidence="2">The sequence shown here is derived from an EMBL/GenBank/DDBJ whole genome shotgun (WGS) entry which is preliminary data.</text>
</comment>
<dbReference type="eggNOG" id="COG1169">
    <property type="taxonomic scope" value="Bacteria"/>
</dbReference>
<sequence>MKLRIQPTTTVNGLAHALTTHFPTPPGTQLDSSQLSIWHGPALMDANQPLLIGYGNSIQFPATLQTANTTWTTARDTLSPTDDSLSFEEFFSQSHLQAPIGFFSFGFNQETPGIIQIQQRTFVQTSAGAWLLEIEGDTPLTFVPIPGVDPVFNLIDDTQASWLTSVTGLVQDLQAGVAQKTVLARDVIIQSSTPIDLSLVLRKLADAYPTCWQFAVAGLAGATPEMLADVRLGLVRSRVLAGTCTPGNEADLVDSIKDLTEHRFAADSVKDALAPLCTQLSANQKPFILQLPNVSHLATDVQGELAETTVSEGAPLISVLQKLHPTAAVCGTPREVAFELIAKHETTLRGRYAGPVGWMDAAGNGAAGLALRCGQLQADKQSMQLLAGCGIMPDSNPEAELAETRAKLRPMLSVFGLVS</sequence>
<dbReference type="EC" id="5.4.4.2" evidence="2"/>
<dbReference type="Pfam" id="PF00425">
    <property type="entry name" value="Chorismate_bind"/>
    <property type="match status" value="1"/>
</dbReference>
<keyword evidence="2" id="KW-0413">Isomerase</keyword>
<gene>
    <name evidence="2" type="ORF">HMPREF0044_0354</name>
</gene>